<feature type="compositionally biased region" description="Acidic residues" evidence="2">
    <location>
        <begin position="406"/>
        <end position="415"/>
    </location>
</feature>
<evidence type="ECO:0008006" key="5">
    <source>
        <dbReference type="Google" id="ProtNLM"/>
    </source>
</evidence>
<feature type="region of interest" description="Disordered" evidence="2">
    <location>
        <begin position="106"/>
        <end position="135"/>
    </location>
</feature>
<keyword evidence="1" id="KW-0175">Coiled coil</keyword>
<dbReference type="GeneID" id="28899215"/>
<dbReference type="AlphaFoldDB" id="A0A165IFW0"/>
<feature type="compositionally biased region" description="Basic and acidic residues" evidence="2">
    <location>
        <begin position="112"/>
        <end position="123"/>
    </location>
</feature>
<gene>
    <name evidence="3" type="ORF">L228DRAFT_258349</name>
</gene>
<feature type="compositionally biased region" description="Basic and acidic residues" evidence="2">
    <location>
        <begin position="693"/>
        <end position="702"/>
    </location>
</feature>
<dbReference type="InParanoid" id="A0A165IFW0"/>
<evidence type="ECO:0000256" key="1">
    <source>
        <dbReference type="SAM" id="Coils"/>
    </source>
</evidence>
<feature type="compositionally biased region" description="Polar residues" evidence="2">
    <location>
        <begin position="29"/>
        <end position="38"/>
    </location>
</feature>
<feature type="region of interest" description="Disordered" evidence="2">
    <location>
        <begin position="273"/>
        <end position="325"/>
    </location>
</feature>
<reference evidence="3 4" key="1">
    <citation type="journal article" date="2016" name="Fungal Biol.">
        <title>The genome of Xylona heveae provides a window into fungal endophytism.</title>
        <authorList>
            <person name="Gazis R."/>
            <person name="Kuo A."/>
            <person name="Riley R."/>
            <person name="LaButti K."/>
            <person name="Lipzen A."/>
            <person name="Lin J."/>
            <person name="Amirebrahimi M."/>
            <person name="Hesse C.N."/>
            <person name="Spatafora J.W."/>
            <person name="Henrissat B."/>
            <person name="Hainaut M."/>
            <person name="Grigoriev I.V."/>
            <person name="Hibbett D.S."/>
        </authorList>
    </citation>
    <scope>NUCLEOTIDE SEQUENCE [LARGE SCALE GENOMIC DNA]</scope>
    <source>
        <strain evidence="3 4">TC161</strain>
    </source>
</reference>
<feature type="compositionally biased region" description="Polar residues" evidence="2">
    <location>
        <begin position="419"/>
        <end position="429"/>
    </location>
</feature>
<feature type="region of interest" description="Disordered" evidence="2">
    <location>
        <begin position="1"/>
        <end position="46"/>
    </location>
</feature>
<feature type="compositionally biased region" description="Polar residues" evidence="2">
    <location>
        <begin position="709"/>
        <end position="724"/>
    </location>
</feature>
<keyword evidence="4" id="KW-1185">Reference proteome</keyword>
<evidence type="ECO:0000313" key="4">
    <source>
        <dbReference type="Proteomes" id="UP000076632"/>
    </source>
</evidence>
<evidence type="ECO:0000313" key="3">
    <source>
        <dbReference type="EMBL" id="KZF24838.1"/>
    </source>
</evidence>
<dbReference type="Proteomes" id="UP000076632">
    <property type="component" value="Unassembled WGS sequence"/>
</dbReference>
<feature type="compositionally biased region" description="Polar residues" evidence="2">
    <location>
        <begin position="617"/>
        <end position="627"/>
    </location>
</feature>
<feature type="region of interest" description="Disordered" evidence="2">
    <location>
        <begin position="398"/>
        <end position="455"/>
    </location>
</feature>
<organism evidence="3 4">
    <name type="scientific">Xylona heveae (strain CBS 132557 / TC161)</name>
    <dbReference type="NCBI Taxonomy" id="1328760"/>
    <lineage>
        <taxon>Eukaryota</taxon>
        <taxon>Fungi</taxon>
        <taxon>Dikarya</taxon>
        <taxon>Ascomycota</taxon>
        <taxon>Pezizomycotina</taxon>
        <taxon>Xylonomycetes</taxon>
        <taxon>Xylonales</taxon>
        <taxon>Xylonaceae</taxon>
        <taxon>Xylona</taxon>
    </lineage>
</organism>
<proteinExistence type="predicted"/>
<feature type="region of interest" description="Disordered" evidence="2">
    <location>
        <begin position="60"/>
        <end position="90"/>
    </location>
</feature>
<sequence length="731" mass="80405">MSDWEASPGTPLHRRPRLTRATTPDYYGNSESQPSTPWSLPDLPTPTSALLQNLLRERKQFSRQNSQHSVDSTERRRRSSSADVIPSSGLDRNSYFVDSAQFIQSSPMAPRQDIRNLKPDRRVNPPGQRVVSGPRGMGIRQMDEHISKLHKQVFDLKLEVFHRRERAATLQQQLEEAQSLSAHSSELESAKAKIGRLESQIKELSRANSKLKRFERDNSELQDINEQLLNELEKRDAAVHDAVNLICALEEKISTSQRPVFSRTQSLRDAASILESSKMPARSLETAASPSSTYTPRSRHSSRLRGDLNTPLLEPSSVGSTKTPISVPLSLHVSSDTASLRKLDLDADSAGEVTPSKNVSEFDAFESPDTLNDEALQSPKSPQLSVLSESSFISIYGQARSSEPPSEADEDDENDSSPRQSLDASSPSLPSYEGTDEADRESVRTTVAMDSSDRAAQSLARARKYLDDKATPTRSFRLTHPNIYQYLGDIIYRNSSLVAQGVRAPSAVFQETYSSSPEDGLKKSKIENSLNGGLLFGPEILPPTPDTMSVEGSLGRKRSNSSAMADKSMIGGKTSGLRRPSLDPRPQSSAALRPNGSKRPGSFDRGRAPMQGRRPTSIYSESNVMRSGQDAQIDNEAMRHLSFFNGMPPPPALRPVPTMALPNEQLSSENRPGIPRAKTAQAARGRSPATRNAGKESLETLSRRPQRQRAATTDGSTKRPSLTSRILGRFG</sequence>
<dbReference type="RefSeq" id="XP_018190393.1">
    <property type="nucleotide sequence ID" value="XM_018334078.1"/>
</dbReference>
<dbReference type="STRING" id="1328760.A0A165IFW0"/>
<accession>A0A165IFW0</accession>
<feature type="region of interest" description="Disordered" evidence="2">
    <location>
        <begin position="663"/>
        <end position="731"/>
    </location>
</feature>
<feature type="coiled-coil region" evidence="1">
    <location>
        <begin position="180"/>
        <end position="238"/>
    </location>
</feature>
<dbReference type="OrthoDB" id="10251744at2759"/>
<protein>
    <recommendedName>
        <fullName evidence="5">Centrosomin N-terminal motif 1 domain-containing protein</fullName>
    </recommendedName>
</protein>
<evidence type="ECO:0000256" key="2">
    <source>
        <dbReference type="SAM" id="MobiDB-lite"/>
    </source>
</evidence>
<feature type="region of interest" description="Disordered" evidence="2">
    <location>
        <begin position="535"/>
        <end position="627"/>
    </location>
</feature>
<name>A0A165IFW0_XYLHT</name>
<dbReference type="EMBL" id="KV407455">
    <property type="protein sequence ID" value="KZF24838.1"/>
    <property type="molecule type" value="Genomic_DNA"/>
</dbReference>
<feature type="compositionally biased region" description="Polar residues" evidence="2">
    <location>
        <begin position="286"/>
        <end position="296"/>
    </location>
</feature>